<proteinExistence type="predicted"/>
<name>A0A1V1PDW5_9BACT</name>
<comment type="caution">
    <text evidence="4">The sequence shown here is derived from an EMBL/GenBank/DDBJ whole genome shotgun (WGS) entry which is preliminary data.</text>
</comment>
<feature type="domain" description="LamG-like jellyroll fold" evidence="3">
    <location>
        <begin position="297"/>
        <end position="426"/>
    </location>
</feature>
<evidence type="ECO:0000313" key="4">
    <source>
        <dbReference type="EMBL" id="ETR73102.1"/>
    </source>
</evidence>
<sequence length="769" mass="84905">MTYNSVSNDRILYRDGKNIESDTALDDYKGTGDMIIGEWSNAGLNYQGKLDELRIWYGARTQSEIREHMCKKLTGSETNLVAYYRFDHDSGSLLTDLTDNNHDGTLMNMSDANWITSGASLGDDSRYDYSGDTAKSFSVSISHTNGDTFTATGGTGDYTGIQVYIINEPPVFDIPSPDMYTICANRYWGVFPIASASHTFDITYCYNGNPYAAPENDIRMGRRPNQYNTKWWSYMHATTDSGSQLITFTKHFGSNEYVLGKTDSDNLYLPGSGNALSFNDSETQYVNLGPGINLSYKSFTIECWVRRTSVTNGYNCVFGQGNAATNERLCFGFSDINKVYIDFYGDSDSEGTVTDYNWHHMAVTYNKDTNTRTMYLDGQSLTPDTTSNDYKGEGNFYFSKWGSSSLYPFDGELDEVRIWEIDRSASQIRDNMCQRLSGDETDLIAYYNFDNSNATHVYDISGNANDGNFLADMTEANWLTSGAALGDESSYDYTGAAASDFTVTVLHSDGDYLSVTGASGTFDGIHMYMVENAPNQDNTDASVSGLDNDKYWGIFKIGTGILTVDMLYNYTGNPFAADEEILLMAARSDNADSEWINISATQNLTQNSFSQTSLTECEFILSVLNQAPVISQGDTVVTLMDKNNWPRPWDAPIISAVDPDGDSLTWTLFSGPTYGIVSVSGTGASPIINYTPNVDYIGYDSFVVQVDDGYNGGEDTVIVNVTVALGATRWNLPNKNPTEGANAVISDESGLKLYHLGPGRMVMPKMIVK</sequence>
<evidence type="ECO:0000256" key="1">
    <source>
        <dbReference type="ARBA" id="ARBA00022729"/>
    </source>
</evidence>
<evidence type="ECO:0000313" key="5">
    <source>
        <dbReference type="Proteomes" id="UP000189670"/>
    </source>
</evidence>
<dbReference type="SMART" id="SM00560">
    <property type="entry name" value="LamGL"/>
    <property type="match status" value="1"/>
</dbReference>
<evidence type="ECO:0000256" key="2">
    <source>
        <dbReference type="ARBA" id="ARBA00023157"/>
    </source>
</evidence>
<dbReference type="InterPro" id="IPR006558">
    <property type="entry name" value="LamG-like"/>
</dbReference>
<accession>A0A1V1PDW5</accession>
<protein>
    <recommendedName>
        <fullName evidence="3">LamG-like jellyroll fold domain-containing protein</fullName>
    </recommendedName>
</protein>
<gene>
    <name evidence="4" type="ORF">OMM_01209</name>
</gene>
<dbReference type="Gene3D" id="2.60.120.200">
    <property type="match status" value="2"/>
</dbReference>
<keyword evidence="1" id="KW-0732">Signal</keyword>
<dbReference type="AlphaFoldDB" id="A0A1V1PDW5"/>
<organism evidence="4 5">
    <name type="scientific">Candidatus Magnetoglobus multicellularis str. Araruama</name>
    <dbReference type="NCBI Taxonomy" id="890399"/>
    <lineage>
        <taxon>Bacteria</taxon>
        <taxon>Pseudomonadati</taxon>
        <taxon>Thermodesulfobacteriota</taxon>
        <taxon>Desulfobacteria</taxon>
        <taxon>Desulfobacterales</taxon>
        <taxon>Desulfobacteraceae</taxon>
        <taxon>Candidatus Magnetoglobus</taxon>
    </lineage>
</organism>
<dbReference type="SUPFAM" id="SSF49899">
    <property type="entry name" value="Concanavalin A-like lectins/glucanases"/>
    <property type="match status" value="2"/>
</dbReference>
<evidence type="ECO:0000259" key="3">
    <source>
        <dbReference type="SMART" id="SM00560"/>
    </source>
</evidence>
<dbReference type="Pfam" id="PF13385">
    <property type="entry name" value="Laminin_G_3"/>
    <property type="match status" value="2"/>
</dbReference>
<dbReference type="Gene3D" id="2.60.40.3440">
    <property type="match status" value="1"/>
</dbReference>
<reference evidence="5" key="1">
    <citation type="submission" date="2012-11" db="EMBL/GenBank/DDBJ databases">
        <authorList>
            <person name="Lucero-Rivera Y.E."/>
            <person name="Tovar-Ramirez D."/>
        </authorList>
    </citation>
    <scope>NUCLEOTIDE SEQUENCE [LARGE SCALE GENOMIC DNA]</scope>
    <source>
        <strain evidence="5">Araruama</strain>
    </source>
</reference>
<dbReference type="EMBL" id="ATBP01000088">
    <property type="protein sequence ID" value="ETR73102.1"/>
    <property type="molecule type" value="Genomic_DNA"/>
</dbReference>
<dbReference type="Proteomes" id="UP000189670">
    <property type="component" value="Unassembled WGS sequence"/>
</dbReference>
<dbReference type="Pfam" id="PF17963">
    <property type="entry name" value="Big_9"/>
    <property type="match status" value="1"/>
</dbReference>
<dbReference type="InterPro" id="IPR013320">
    <property type="entry name" value="ConA-like_dom_sf"/>
</dbReference>
<keyword evidence="2" id="KW-1015">Disulfide bond</keyword>